<dbReference type="InterPro" id="IPR039055">
    <property type="entry name" value="MCU_fam"/>
</dbReference>
<evidence type="ECO:0000313" key="13">
    <source>
        <dbReference type="Proteomes" id="UP000317650"/>
    </source>
</evidence>
<dbReference type="PANTHER" id="PTHR13462:SF31">
    <property type="entry name" value="CALCIUM UNIPORTER PROTEIN 1, MITOCHONDRIAL"/>
    <property type="match status" value="1"/>
</dbReference>
<name>A0A4V4H8D2_MUSBA</name>
<gene>
    <name evidence="12" type="ORF">C4D60_Mb05t22740</name>
</gene>
<dbReference type="GO" id="GO:0051560">
    <property type="term" value="P:mitochondrial calcium ion homeostasis"/>
    <property type="evidence" value="ECO:0007669"/>
    <property type="project" value="InterPro"/>
</dbReference>
<feature type="transmembrane region" description="Helical" evidence="10">
    <location>
        <begin position="253"/>
        <end position="273"/>
    </location>
</feature>
<keyword evidence="3" id="KW-0813">Transport</keyword>
<sequence length="341" mass="38402">MAGFRKTLAHRLWQITRVGSPATSSSDSLASSHLLYSGSRDEHGLLRRFLSSFVQKRPIFHPALPPDRHALPLGDRLLERICGLSPDRIRLDLLLPPSAPIPAAAEQEEEEEEEKGPPVARVDAARARLRATGKSCVSHAEFVRICCEASGGDRGMEVARSLDESGAVVVWGNVVFLRPEEVAKAIETVIAPSLARWSDAEREELREMEATKADIDRSAAAHVRRELCCGLGLLAAQTAAFMRLTFWELSWDVMEPICFYITSIYFMAGYAFFLRTSREPSFEGFFATRFAARQKRLMKARNFDIHRFDELRRASPPPHRQLTPPSYDARAKTVFFKYLHS</sequence>
<evidence type="ECO:0000256" key="8">
    <source>
        <dbReference type="ARBA" id="ARBA00023065"/>
    </source>
</evidence>
<dbReference type="Proteomes" id="UP000317650">
    <property type="component" value="Chromosome 5"/>
</dbReference>
<keyword evidence="7 10" id="KW-1133">Transmembrane helix</keyword>
<evidence type="ECO:0000256" key="4">
    <source>
        <dbReference type="ARBA" id="ARBA00022568"/>
    </source>
</evidence>
<comment type="subcellular location">
    <subcellularLocation>
        <location evidence="1">Membrane</location>
        <topology evidence="1">Multi-pass membrane protein</topology>
    </subcellularLocation>
</comment>
<dbReference type="Pfam" id="PF04678">
    <property type="entry name" value="MCU"/>
    <property type="match status" value="1"/>
</dbReference>
<proteinExistence type="inferred from homology"/>
<accession>A0A4V4H8D2</accession>
<evidence type="ECO:0000256" key="9">
    <source>
        <dbReference type="ARBA" id="ARBA00023136"/>
    </source>
</evidence>
<keyword evidence="5 10" id="KW-0812">Transmembrane</keyword>
<dbReference type="EMBL" id="PYDT01000003">
    <property type="protein sequence ID" value="THU67255.1"/>
    <property type="molecule type" value="Genomic_DNA"/>
</dbReference>
<evidence type="ECO:0000256" key="2">
    <source>
        <dbReference type="ARBA" id="ARBA00005653"/>
    </source>
</evidence>
<dbReference type="AlphaFoldDB" id="A0A4V4H8D2"/>
<keyword evidence="9 10" id="KW-0472">Membrane</keyword>
<evidence type="ECO:0000256" key="1">
    <source>
        <dbReference type="ARBA" id="ARBA00004141"/>
    </source>
</evidence>
<protein>
    <recommendedName>
        <fullName evidence="11">Calcium uniporter protein C-terminal domain-containing protein</fullName>
    </recommendedName>
</protein>
<dbReference type="STRING" id="52838.A0A4V4H8D2"/>
<keyword evidence="6" id="KW-0106">Calcium</keyword>
<dbReference type="GO" id="GO:1990246">
    <property type="term" value="C:uniplex complex"/>
    <property type="evidence" value="ECO:0007669"/>
    <property type="project" value="TreeGrafter"/>
</dbReference>
<dbReference type="GO" id="GO:0015292">
    <property type="term" value="F:uniporter activity"/>
    <property type="evidence" value="ECO:0007669"/>
    <property type="project" value="TreeGrafter"/>
</dbReference>
<reference evidence="12 13" key="1">
    <citation type="journal article" date="2019" name="Nat. Plants">
        <title>Genome sequencing of Musa balbisiana reveals subgenome evolution and function divergence in polyploid bananas.</title>
        <authorList>
            <person name="Yao X."/>
        </authorList>
    </citation>
    <scope>NUCLEOTIDE SEQUENCE [LARGE SCALE GENOMIC DNA]</scope>
    <source>
        <strain evidence="13">cv. DH-PKW</strain>
        <tissue evidence="12">Leaves</tissue>
    </source>
</reference>
<evidence type="ECO:0000259" key="11">
    <source>
        <dbReference type="Pfam" id="PF04678"/>
    </source>
</evidence>
<comment type="caution">
    <text evidence="12">The sequence shown here is derived from an EMBL/GenBank/DDBJ whole genome shotgun (WGS) entry which is preliminary data.</text>
</comment>
<organism evidence="12 13">
    <name type="scientific">Musa balbisiana</name>
    <name type="common">Banana</name>
    <dbReference type="NCBI Taxonomy" id="52838"/>
    <lineage>
        <taxon>Eukaryota</taxon>
        <taxon>Viridiplantae</taxon>
        <taxon>Streptophyta</taxon>
        <taxon>Embryophyta</taxon>
        <taxon>Tracheophyta</taxon>
        <taxon>Spermatophyta</taxon>
        <taxon>Magnoliopsida</taxon>
        <taxon>Liliopsida</taxon>
        <taxon>Zingiberales</taxon>
        <taxon>Musaceae</taxon>
        <taxon>Musa</taxon>
    </lineage>
</organism>
<dbReference type="InterPro" id="IPR006769">
    <property type="entry name" value="MCU_C"/>
</dbReference>
<evidence type="ECO:0000256" key="5">
    <source>
        <dbReference type="ARBA" id="ARBA00022692"/>
    </source>
</evidence>
<keyword evidence="8" id="KW-0406">Ion transport</keyword>
<evidence type="ECO:0000256" key="3">
    <source>
        <dbReference type="ARBA" id="ARBA00022448"/>
    </source>
</evidence>
<keyword evidence="13" id="KW-1185">Reference proteome</keyword>
<dbReference type="GO" id="GO:0036444">
    <property type="term" value="P:calcium import into the mitochondrion"/>
    <property type="evidence" value="ECO:0007669"/>
    <property type="project" value="TreeGrafter"/>
</dbReference>
<evidence type="ECO:0000256" key="7">
    <source>
        <dbReference type="ARBA" id="ARBA00022989"/>
    </source>
</evidence>
<dbReference type="PANTHER" id="PTHR13462">
    <property type="entry name" value="CALCIUM UNIPORTER PROTEIN, MITOCHONDRIAL"/>
    <property type="match status" value="1"/>
</dbReference>
<evidence type="ECO:0000256" key="6">
    <source>
        <dbReference type="ARBA" id="ARBA00022837"/>
    </source>
</evidence>
<evidence type="ECO:0000256" key="10">
    <source>
        <dbReference type="SAM" id="Phobius"/>
    </source>
</evidence>
<dbReference type="GO" id="GO:0005262">
    <property type="term" value="F:calcium channel activity"/>
    <property type="evidence" value="ECO:0007669"/>
    <property type="project" value="TreeGrafter"/>
</dbReference>
<comment type="similarity">
    <text evidence="2">Belongs to the MCU (TC 1.A.77) family.</text>
</comment>
<keyword evidence="4" id="KW-0109">Calcium transport</keyword>
<evidence type="ECO:0000313" key="12">
    <source>
        <dbReference type="EMBL" id="THU67255.1"/>
    </source>
</evidence>
<feature type="domain" description="Calcium uniporter protein C-terminal" evidence="11">
    <location>
        <begin position="153"/>
        <end position="311"/>
    </location>
</feature>